<dbReference type="Gene3D" id="3.40.50.1820">
    <property type="entry name" value="alpha/beta hydrolase"/>
    <property type="match status" value="1"/>
</dbReference>
<reference evidence="2" key="2">
    <citation type="submission" date="2021-01" db="EMBL/GenBank/DDBJ databases">
        <authorList>
            <person name="Kang M."/>
        </authorList>
    </citation>
    <scope>NUCLEOTIDE SEQUENCE</scope>
    <source>
        <strain evidence="2">KACC 17527</strain>
    </source>
</reference>
<evidence type="ECO:0000313" key="2">
    <source>
        <dbReference type="EMBL" id="MBK6007647.1"/>
    </source>
</evidence>
<dbReference type="InterPro" id="IPR000073">
    <property type="entry name" value="AB_hydrolase_1"/>
</dbReference>
<feature type="domain" description="AB hydrolase-1" evidence="1">
    <location>
        <begin position="144"/>
        <end position="345"/>
    </location>
</feature>
<dbReference type="Proteomes" id="UP000630528">
    <property type="component" value="Unassembled WGS sequence"/>
</dbReference>
<keyword evidence="3" id="KW-1185">Reference proteome</keyword>
<dbReference type="PRINTS" id="PR00111">
    <property type="entry name" value="ABHYDROLASE"/>
</dbReference>
<dbReference type="InterPro" id="IPR029058">
    <property type="entry name" value="AB_hydrolase_fold"/>
</dbReference>
<dbReference type="AlphaFoldDB" id="A0A934TU78"/>
<dbReference type="EMBL" id="JAEPWM010000006">
    <property type="protein sequence ID" value="MBK6007647.1"/>
    <property type="molecule type" value="Genomic_DNA"/>
</dbReference>
<gene>
    <name evidence="2" type="ORF">JJB11_16225</name>
</gene>
<dbReference type="GO" id="GO:0016787">
    <property type="term" value="F:hydrolase activity"/>
    <property type="evidence" value="ECO:0007669"/>
    <property type="project" value="UniProtKB-KW"/>
</dbReference>
<proteinExistence type="predicted"/>
<evidence type="ECO:0000259" key="1">
    <source>
        <dbReference type="Pfam" id="PF00561"/>
    </source>
</evidence>
<comment type="caution">
    <text evidence="2">The sequence shown here is derived from an EMBL/GenBank/DDBJ whole genome shotgun (WGS) entry which is preliminary data.</text>
</comment>
<dbReference type="Pfam" id="PF00561">
    <property type="entry name" value="Abhydrolase_1"/>
    <property type="match status" value="1"/>
</dbReference>
<keyword evidence="2" id="KW-0378">Hydrolase</keyword>
<accession>A0A934TU78</accession>
<organism evidence="2 3">
    <name type="scientific">Ramlibacter ginsenosidimutans</name>
    <dbReference type="NCBI Taxonomy" id="502333"/>
    <lineage>
        <taxon>Bacteria</taxon>
        <taxon>Pseudomonadati</taxon>
        <taxon>Pseudomonadota</taxon>
        <taxon>Betaproteobacteria</taxon>
        <taxon>Burkholderiales</taxon>
        <taxon>Comamonadaceae</taxon>
        <taxon>Ramlibacter</taxon>
    </lineage>
</organism>
<sequence length="394" mass="42821">MAAPRFPTGYHALHPDVDFNFQMNRWYNWIGEAAALEDMQRVAGRIRDLSDWIREFVALAAAARQQGRTLAAAFYERAANFYMLPGDPERSRARSAFLRDLTEVYGDALSDRHAVPYDDGRERGVLPAYRLRHPSPTSTVLVFGGFDTYIEELVQALLAVRDGGYEVIAFDGPGQGGALLDSGLHLTPDWHRPVGAVLDHFGVDDAVLVGVSLGGGLVLRAAAREPRISRVVAYDVLDDFYEVVTARAGPTQRGMLRRLLTARLDRAVNGIVGKTARSDPSSLWGLQQGMEVTGTGSPAAFLRAARALNTFDVSASVSQDVLILAGAEDHYVPVAQCWRQSAALTQARSVTARVFTAAEDAASHCQVGNYGLVLDTILAWLAVLRTRVEATPAA</sequence>
<dbReference type="RefSeq" id="WP_201173532.1">
    <property type="nucleotide sequence ID" value="NZ_JAEPWM010000006.1"/>
</dbReference>
<name>A0A934TU78_9BURK</name>
<reference evidence="2" key="1">
    <citation type="journal article" date="2012" name="J. Microbiol. Biotechnol.">
        <title>Ramlibacter ginsenosidimutans sp. nov., with ginsenoside-converting activity.</title>
        <authorList>
            <person name="Wang L."/>
            <person name="An D.S."/>
            <person name="Kim S.G."/>
            <person name="Jin F.X."/>
            <person name="Kim S.C."/>
            <person name="Lee S.T."/>
            <person name="Im W.T."/>
        </authorList>
    </citation>
    <scope>NUCLEOTIDE SEQUENCE</scope>
    <source>
        <strain evidence="2">KACC 17527</strain>
    </source>
</reference>
<evidence type="ECO:0000313" key="3">
    <source>
        <dbReference type="Proteomes" id="UP000630528"/>
    </source>
</evidence>
<protein>
    <submittedName>
        <fullName evidence="2">Alpha/beta fold hydrolase</fullName>
    </submittedName>
</protein>
<dbReference type="SUPFAM" id="SSF53474">
    <property type="entry name" value="alpha/beta-Hydrolases"/>
    <property type="match status" value="1"/>
</dbReference>